<organism evidence="2 3">
    <name type="scientific">Penicillium capsulatum</name>
    <dbReference type="NCBI Taxonomy" id="69766"/>
    <lineage>
        <taxon>Eukaryota</taxon>
        <taxon>Fungi</taxon>
        <taxon>Dikarya</taxon>
        <taxon>Ascomycota</taxon>
        <taxon>Pezizomycotina</taxon>
        <taxon>Eurotiomycetes</taxon>
        <taxon>Eurotiomycetidae</taxon>
        <taxon>Eurotiales</taxon>
        <taxon>Aspergillaceae</taxon>
        <taxon>Penicillium</taxon>
    </lineage>
</organism>
<dbReference type="Proteomes" id="UP001146351">
    <property type="component" value="Unassembled WGS sequence"/>
</dbReference>
<evidence type="ECO:0000313" key="2">
    <source>
        <dbReference type="EMBL" id="KAJ5152154.1"/>
    </source>
</evidence>
<comment type="caution">
    <text evidence="2">The sequence shown here is derived from an EMBL/GenBank/DDBJ whole genome shotgun (WGS) entry which is preliminary data.</text>
</comment>
<reference evidence="2" key="2">
    <citation type="journal article" date="2023" name="IMA Fungus">
        <title>Comparative genomic study of the Penicillium genus elucidates a diverse pangenome and 15 lateral gene transfer events.</title>
        <authorList>
            <person name="Petersen C."/>
            <person name="Sorensen T."/>
            <person name="Nielsen M.R."/>
            <person name="Sondergaard T.E."/>
            <person name="Sorensen J.L."/>
            <person name="Fitzpatrick D.A."/>
            <person name="Frisvad J.C."/>
            <person name="Nielsen K.L."/>
        </authorList>
    </citation>
    <scope>NUCLEOTIDE SEQUENCE</scope>
    <source>
        <strain evidence="2">IBT 21917</strain>
    </source>
</reference>
<evidence type="ECO:0000313" key="3">
    <source>
        <dbReference type="Proteomes" id="UP001146351"/>
    </source>
</evidence>
<protein>
    <submittedName>
        <fullName evidence="2">Uncharacterized protein</fullName>
    </submittedName>
</protein>
<keyword evidence="3" id="KW-1185">Reference proteome</keyword>
<proteinExistence type="predicted"/>
<reference evidence="2" key="1">
    <citation type="submission" date="2022-11" db="EMBL/GenBank/DDBJ databases">
        <authorList>
            <person name="Petersen C."/>
        </authorList>
    </citation>
    <scope>NUCLEOTIDE SEQUENCE</scope>
    <source>
        <strain evidence="2">IBT 21917</strain>
    </source>
</reference>
<accession>A0A9W9LEY0</accession>
<sequence>MQKKDMKNDLSKDPSKQAMNGGWKGSKFSKMMERYGLWAVGSRGDRLSGSMDYPEFRELPQDFALSNLILRETDTSPYASCHPVDTKARYPFRRQHVECPKNSPKTPEANVQDTSAVSSFIRFLPDVT</sequence>
<dbReference type="AlphaFoldDB" id="A0A9W9LEY0"/>
<feature type="compositionally biased region" description="Basic and acidic residues" evidence="1">
    <location>
        <begin position="1"/>
        <end position="15"/>
    </location>
</feature>
<feature type="region of interest" description="Disordered" evidence="1">
    <location>
        <begin position="1"/>
        <end position="25"/>
    </location>
</feature>
<name>A0A9W9LEY0_9EURO</name>
<dbReference type="EMBL" id="JAPQKO010000008">
    <property type="protein sequence ID" value="KAJ5152154.1"/>
    <property type="molecule type" value="Genomic_DNA"/>
</dbReference>
<gene>
    <name evidence="2" type="ORF">N7492_010449</name>
</gene>
<evidence type="ECO:0000256" key="1">
    <source>
        <dbReference type="SAM" id="MobiDB-lite"/>
    </source>
</evidence>